<dbReference type="Pfam" id="PF12399">
    <property type="entry name" value="BCA_ABC_TP_C"/>
    <property type="match status" value="1"/>
</dbReference>
<keyword evidence="7" id="KW-1185">Reference proteome</keyword>
<dbReference type="Pfam" id="PF00005">
    <property type="entry name" value="ABC_tran"/>
    <property type="match status" value="1"/>
</dbReference>
<dbReference type="InterPro" id="IPR032823">
    <property type="entry name" value="BCA_ABC_TP_C"/>
</dbReference>
<keyword evidence="2" id="KW-1003">Cell membrane</keyword>
<dbReference type="InterPro" id="IPR027417">
    <property type="entry name" value="P-loop_NTPase"/>
</dbReference>
<evidence type="ECO:0000256" key="3">
    <source>
        <dbReference type="ARBA" id="ARBA00022741"/>
    </source>
</evidence>
<evidence type="ECO:0000313" key="7">
    <source>
        <dbReference type="Proteomes" id="UP000515811"/>
    </source>
</evidence>
<dbReference type="CDD" id="cd03219">
    <property type="entry name" value="ABC_Mj1267_LivG_branched"/>
    <property type="match status" value="1"/>
</dbReference>
<dbReference type="AlphaFoldDB" id="A0A7G9RU38"/>
<dbReference type="InterPro" id="IPR051120">
    <property type="entry name" value="ABC_AA/LPS_Transport"/>
</dbReference>
<keyword evidence="4 6" id="KW-0067">ATP-binding</keyword>
<dbReference type="SUPFAM" id="SSF52540">
    <property type="entry name" value="P-loop containing nucleoside triphosphate hydrolases"/>
    <property type="match status" value="1"/>
</dbReference>
<evidence type="ECO:0000313" key="6">
    <source>
        <dbReference type="EMBL" id="QNN59113.1"/>
    </source>
</evidence>
<keyword evidence="3" id="KW-0547">Nucleotide-binding</keyword>
<accession>A0A7G9RU38</accession>
<name>A0A7G9RU38_9BURK</name>
<dbReference type="InterPro" id="IPR003593">
    <property type="entry name" value="AAA+_ATPase"/>
</dbReference>
<dbReference type="SMART" id="SM00382">
    <property type="entry name" value="AAA"/>
    <property type="match status" value="1"/>
</dbReference>
<sequence>MVPILSVRDLTIRFGGVVALDAVSIDVPERSIFGLIGPNGAGKTTCFNCISGLYRPTRGSVRLGHTELTRMPRHGVARLGLSRTFQNVALYPSLTVRENVMVGAHARLPVSMFGAALRSRVVRAAEQEIAHAADSALATLRLSAYADRSVAELPVGIQHRVEIARALVTRPRLLLLDEPAAGLTAGEVDELREVLLHLHEELKLTMVVVEHNMRFVMKTCSDLAVLSFGRKLAQGSPEVVANDPAVIDAYLGGVL</sequence>
<dbReference type="InterPro" id="IPR003439">
    <property type="entry name" value="ABC_transporter-like_ATP-bd"/>
</dbReference>
<dbReference type="GO" id="GO:0005886">
    <property type="term" value="C:plasma membrane"/>
    <property type="evidence" value="ECO:0007669"/>
    <property type="project" value="TreeGrafter"/>
</dbReference>
<dbReference type="EMBL" id="CP060714">
    <property type="protein sequence ID" value="QNN59113.1"/>
    <property type="molecule type" value="Genomic_DNA"/>
</dbReference>
<dbReference type="Gene3D" id="3.40.50.300">
    <property type="entry name" value="P-loop containing nucleotide triphosphate hydrolases"/>
    <property type="match status" value="1"/>
</dbReference>
<evidence type="ECO:0000256" key="4">
    <source>
        <dbReference type="ARBA" id="ARBA00022840"/>
    </source>
</evidence>
<evidence type="ECO:0000259" key="5">
    <source>
        <dbReference type="PROSITE" id="PS50893"/>
    </source>
</evidence>
<dbReference type="PROSITE" id="PS50893">
    <property type="entry name" value="ABC_TRANSPORTER_2"/>
    <property type="match status" value="1"/>
</dbReference>
<evidence type="ECO:0000256" key="1">
    <source>
        <dbReference type="ARBA" id="ARBA00022448"/>
    </source>
</evidence>
<keyword evidence="2" id="KW-0472">Membrane</keyword>
<dbReference type="PANTHER" id="PTHR45772:SF9">
    <property type="entry name" value="CONSERVED COMPONENT OF ABC TRANSPORTER FOR NATURAL AMINO ACIDS"/>
    <property type="match status" value="1"/>
</dbReference>
<dbReference type="FunFam" id="3.40.50.300:FF:000421">
    <property type="entry name" value="Branched-chain amino acid ABC transporter ATP-binding protein"/>
    <property type="match status" value="1"/>
</dbReference>
<dbReference type="GO" id="GO:0016887">
    <property type="term" value="F:ATP hydrolysis activity"/>
    <property type="evidence" value="ECO:0007669"/>
    <property type="project" value="InterPro"/>
</dbReference>
<dbReference type="RefSeq" id="WP_187600043.1">
    <property type="nucleotide sequence ID" value="NZ_CP060714.1"/>
</dbReference>
<protein>
    <submittedName>
        <fullName evidence="6">ABC transporter ATP-binding protein</fullName>
    </submittedName>
</protein>
<dbReference type="GO" id="GO:0005524">
    <property type="term" value="F:ATP binding"/>
    <property type="evidence" value="ECO:0007669"/>
    <property type="project" value="UniProtKB-KW"/>
</dbReference>
<gene>
    <name evidence="6" type="ORF">H9K76_10165</name>
</gene>
<proteinExistence type="predicted"/>
<evidence type="ECO:0000256" key="2">
    <source>
        <dbReference type="ARBA" id="ARBA00022475"/>
    </source>
</evidence>
<keyword evidence="1" id="KW-0813">Transport</keyword>
<dbReference type="PANTHER" id="PTHR45772">
    <property type="entry name" value="CONSERVED COMPONENT OF ABC TRANSPORTER FOR NATURAL AMINO ACIDS-RELATED"/>
    <property type="match status" value="1"/>
</dbReference>
<dbReference type="Proteomes" id="UP000515811">
    <property type="component" value="Chromosome"/>
</dbReference>
<dbReference type="KEGG" id="drg:H9K76_10165"/>
<reference evidence="6 7" key="1">
    <citation type="submission" date="2020-08" db="EMBL/GenBank/DDBJ databases">
        <title>Genome sequence of Diaphorobacter ruginosibacter DSM 27467T.</title>
        <authorList>
            <person name="Hyun D.-W."/>
            <person name="Bae J.-W."/>
        </authorList>
    </citation>
    <scope>NUCLEOTIDE SEQUENCE [LARGE SCALE GENOMIC DNA]</scope>
    <source>
        <strain evidence="6 7">DSM 27467</strain>
    </source>
</reference>
<feature type="domain" description="ABC transporter" evidence="5">
    <location>
        <begin position="5"/>
        <end position="253"/>
    </location>
</feature>
<organism evidence="6 7">
    <name type="scientific">Diaphorobacter ruginosibacter</name>
    <dbReference type="NCBI Taxonomy" id="1715720"/>
    <lineage>
        <taxon>Bacteria</taxon>
        <taxon>Pseudomonadati</taxon>
        <taxon>Pseudomonadota</taxon>
        <taxon>Betaproteobacteria</taxon>
        <taxon>Burkholderiales</taxon>
        <taxon>Comamonadaceae</taxon>
        <taxon>Diaphorobacter</taxon>
    </lineage>
</organism>